<gene>
    <name evidence="1" type="ORF">TMES_14580</name>
</gene>
<reference evidence="1 2" key="1">
    <citation type="submission" date="2014-03" db="EMBL/GenBank/DDBJ databases">
        <title>The draft genome sequence of Thalassospira mesophila JCM 18969.</title>
        <authorList>
            <person name="Lai Q."/>
            <person name="Shao Z."/>
        </authorList>
    </citation>
    <scope>NUCLEOTIDE SEQUENCE [LARGE SCALE GENOMIC DNA]</scope>
    <source>
        <strain evidence="1 2">JCM 18969</strain>
    </source>
</reference>
<sequence>MRMGCHFFPIFTSVLQCHNSVLKSLRHLQVVSAGCQLCLPEGAPHMQIQPKSFLAVRVGKYYQHRERQCGTTSLFSHQIVIEWSTGCYCISIRGNGGYVAVLLIALFVHKHMTFQQDKDIDASARATAPIWVRDAGNALIATTVHQNDI</sequence>
<dbReference type="AlphaFoldDB" id="A0A1Y2KY91"/>
<proteinExistence type="predicted"/>
<accession>A0A1Y2KY91</accession>
<organism evidence="1 2">
    <name type="scientific">Thalassospira mesophila</name>
    <dbReference type="NCBI Taxonomy" id="1293891"/>
    <lineage>
        <taxon>Bacteria</taxon>
        <taxon>Pseudomonadati</taxon>
        <taxon>Pseudomonadota</taxon>
        <taxon>Alphaproteobacteria</taxon>
        <taxon>Rhodospirillales</taxon>
        <taxon>Thalassospiraceae</taxon>
        <taxon>Thalassospira</taxon>
    </lineage>
</organism>
<name>A0A1Y2KY91_9PROT</name>
<dbReference type="EMBL" id="JFKA01000006">
    <property type="protein sequence ID" value="OSQ37433.1"/>
    <property type="molecule type" value="Genomic_DNA"/>
</dbReference>
<dbReference type="Proteomes" id="UP000193391">
    <property type="component" value="Unassembled WGS sequence"/>
</dbReference>
<comment type="caution">
    <text evidence="1">The sequence shown here is derived from an EMBL/GenBank/DDBJ whole genome shotgun (WGS) entry which is preliminary data.</text>
</comment>
<evidence type="ECO:0000313" key="2">
    <source>
        <dbReference type="Proteomes" id="UP000193391"/>
    </source>
</evidence>
<protein>
    <submittedName>
        <fullName evidence="1">Uncharacterized protein</fullName>
    </submittedName>
</protein>
<keyword evidence="2" id="KW-1185">Reference proteome</keyword>
<evidence type="ECO:0000313" key="1">
    <source>
        <dbReference type="EMBL" id="OSQ37433.1"/>
    </source>
</evidence>
<dbReference type="STRING" id="1293891.TMES_14580"/>